<dbReference type="PANTHER" id="PTHR33098">
    <property type="entry name" value="COTTON FIBER (DUF761)"/>
    <property type="match status" value="1"/>
</dbReference>
<gene>
    <name evidence="1" type="ORF">K2173_000358</name>
</gene>
<evidence type="ECO:0000313" key="2">
    <source>
        <dbReference type="Proteomes" id="UP001159364"/>
    </source>
</evidence>
<comment type="caution">
    <text evidence="1">The sequence shown here is derived from an EMBL/GenBank/DDBJ whole genome shotgun (WGS) entry which is preliminary data.</text>
</comment>
<organism evidence="1 2">
    <name type="scientific">Erythroxylum novogranatense</name>
    <dbReference type="NCBI Taxonomy" id="1862640"/>
    <lineage>
        <taxon>Eukaryota</taxon>
        <taxon>Viridiplantae</taxon>
        <taxon>Streptophyta</taxon>
        <taxon>Embryophyta</taxon>
        <taxon>Tracheophyta</taxon>
        <taxon>Spermatophyta</taxon>
        <taxon>Magnoliopsida</taxon>
        <taxon>eudicotyledons</taxon>
        <taxon>Gunneridae</taxon>
        <taxon>Pentapetalae</taxon>
        <taxon>rosids</taxon>
        <taxon>fabids</taxon>
        <taxon>Malpighiales</taxon>
        <taxon>Erythroxylaceae</taxon>
        <taxon>Erythroxylum</taxon>
    </lineage>
</organism>
<reference evidence="1 2" key="1">
    <citation type="submission" date="2021-09" db="EMBL/GenBank/DDBJ databases">
        <title>Genomic insights and catalytic innovation underlie evolution of tropane alkaloids biosynthesis.</title>
        <authorList>
            <person name="Wang Y.-J."/>
            <person name="Tian T."/>
            <person name="Huang J.-P."/>
            <person name="Huang S.-X."/>
        </authorList>
    </citation>
    <scope>NUCLEOTIDE SEQUENCE [LARGE SCALE GENOMIC DNA]</scope>
    <source>
        <strain evidence="1">KIB-2018</strain>
        <tissue evidence="1">Leaf</tissue>
    </source>
</reference>
<dbReference type="Proteomes" id="UP001159364">
    <property type="component" value="Linkage Group LG07"/>
</dbReference>
<dbReference type="AlphaFoldDB" id="A0AAV8SW24"/>
<dbReference type="PANTHER" id="PTHR33098:SF112">
    <property type="entry name" value="COTTON FIBER PROTEIN"/>
    <property type="match status" value="1"/>
</dbReference>
<accession>A0AAV8SW24</accession>
<proteinExistence type="predicted"/>
<sequence>MVKQKSKNRSVLGRLKNAVKRIKLLLDFNIGRWRIASFFRKSSTRHSLSFNDRFGLHGCLEDEELDRTNSFRSLQRTRSCVSEEDVDRRAEMFIENFRRQLLYERQVSLELRYHRGHSFGRR</sequence>
<protein>
    <submittedName>
        <fullName evidence="1">Uncharacterized protein</fullName>
    </submittedName>
</protein>
<name>A0AAV8SW24_9ROSI</name>
<keyword evidence="2" id="KW-1185">Reference proteome</keyword>
<dbReference type="InterPro" id="IPR008480">
    <property type="entry name" value="DUF761_pln"/>
</dbReference>
<evidence type="ECO:0000313" key="1">
    <source>
        <dbReference type="EMBL" id="KAJ8758637.1"/>
    </source>
</evidence>
<dbReference type="EMBL" id="JAIWQS010000007">
    <property type="protein sequence ID" value="KAJ8758637.1"/>
    <property type="molecule type" value="Genomic_DNA"/>
</dbReference>
<dbReference type="Pfam" id="PF05553">
    <property type="entry name" value="DUF761"/>
    <property type="match status" value="1"/>
</dbReference>